<proteinExistence type="predicted"/>
<keyword evidence="2" id="KW-1185">Reference proteome</keyword>
<evidence type="ECO:0008006" key="3">
    <source>
        <dbReference type="Google" id="ProtNLM"/>
    </source>
</evidence>
<protein>
    <recommendedName>
        <fullName evidence="3">RNA-directed DNA polymerase, eukaryota, reverse transcriptase zinc-binding domain protein</fullName>
    </recommendedName>
</protein>
<dbReference type="Proteomes" id="UP000235145">
    <property type="component" value="Unassembled WGS sequence"/>
</dbReference>
<dbReference type="AlphaFoldDB" id="A0A9R1VIP6"/>
<accession>A0A9R1VIP6</accession>
<reference evidence="1 2" key="1">
    <citation type="journal article" date="2017" name="Nat. Commun.">
        <title>Genome assembly with in vitro proximity ligation data and whole-genome triplication in lettuce.</title>
        <authorList>
            <person name="Reyes-Chin-Wo S."/>
            <person name="Wang Z."/>
            <person name="Yang X."/>
            <person name="Kozik A."/>
            <person name="Arikit S."/>
            <person name="Song C."/>
            <person name="Xia L."/>
            <person name="Froenicke L."/>
            <person name="Lavelle D.O."/>
            <person name="Truco M.J."/>
            <person name="Xia R."/>
            <person name="Zhu S."/>
            <person name="Xu C."/>
            <person name="Xu H."/>
            <person name="Xu X."/>
            <person name="Cox K."/>
            <person name="Korf I."/>
            <person name="Meyers B.C."/>
            <person name="Michelmore R.W."/>
        </authorList>
    </citation>
    <scope>NUCLEOTIDE SEQUENCE [LARGE SCALE GENOMIC DNA]</scope>
    <source>
        <strain evidence="2">cv. Salinas</strain>
        <tissue evidence="1">Seedlings</tissue>
    </source>
</reference>
<organism evidence="1 2">
    <name type="scientific">Lactuca sativa</name>
    <name type="common">Garden lettuce</name>
    <dbReference type="NCBI Taxonomy" id="4236"/>
    <lineage>
        <taxon>Eukaryota</taxon>
        <taxon>Viridiplantae</taxon>
        <taxon>Streptophyta</taxon>
        <taxon>Embryophyta</taxon>
        <taxon>Tracheophyta</taxon>
        <taxon>Spermatophyta</taxon>
        <taxon>Magnoliopsida</taxon>
        <taxon>eudicotyledons</taxon>
        <taxon>Gunneridae</taxon>
        <taxon>Pentapetalae</taxon>
        <taxon>asterids</taxon>
        <taxon>campanulids</taxon>
        <taxon>Asterales</taxon>
        <taxon>Asteraceae</taxon>
        <taxon>Cichorioideae</taxon>
        <taxon>Cichorieae</taxon>
        <taxon>Lactucinae</taxon>
        <taxon>Lactuca</taxon>
    </lineage>
</organism>
<gene>
    <name evidence="1" type="ORF">LSAT_V11C500256100</name>
</gene>
<evidence type="ECO:0000313" key="2">
    <source>
        <dbReference type="Proteomes" id="UP000235145"/>
    </source>
</evidence>
<name>A0A9R1VIP6_LACSA</name>
<evidence type="ECO:0000313" key="1">
    <source>
        <dbReference type="EMBL" id="KAJ0205758.1"/>
    </source>
</evidence>
<dbReference type="EMBL" id="NBSK02000005">
    <property type="protein sequence ID" value="KAJ0205758.1"/>
    <property type="molecule type" value="Genomic_DNA"/>
</dbReference>
<sequence length="186" mass="21491">MEVEGEAVVHVNKVGGMGLGCIKSLNISLLAKWTWRLKTEDFALWARIIRCIHKLDGRHWSVLTNKSNKGVLMNITKSRSYLERSNIDIKEIISWNSNDDRWESEFTVEGCFIVCKLRERIELAGFIINDGPFDWGKTTPFKILAFVLVKHPRLTNLWCVSCDHPELFPQLPEVPETKTENRKHEA</sequence>
<comment type="caution">
    <text evidence="1">The sequence shown here is derived from an EMBL/GenBank/DDBJ whole genome shotgun (WGS) entry which is preliminary data.</text>
</comment>